<evidence type="ECO:0000256" key="3">
    <source>
        <dbReference type="SAM" id="SignalP"/>
    </source>
</evidence>
<keyword evidence="5" id="KW-1185">Reference proteome</keyword>
<dbReference type="Proteomes" id="UP001172738">
    <property type="component" value="Unassembled WGS sequence"/>
</dbReference>
<dbReference type="EMBL" id="JAUHPV010000008">
    <property type="protein sequence ID" value="MDN4473868.1"/>
    <property type="molecule type" value="Genomic_DNA"/>
</dbReference>
<feature type="region of interest" description="Disordered" evidence="1">
    <location>
        <begin position="614"/>
        <end position="697"/>
    </location>
</feature>
<proteinExistence type="predicted"/>
<evidence type="ECO:0000256" key="1">
    <source>
        <dbReference type="SAM" id="MobiDB-lite"/>
    </source>
</evidence>
<feature type="signal peptide" evidence="3">
    <location>
        <begin position="1"/>
        <end position="24"/>
    </location>
</feature>
<feature type="compositionally biased region" description="Acidic residues" evidence="1">
    <location>
        <begin position="624"/>
        <end position="639"/>
    </location>
</feature>
<dbReference type="InterPro" id="IPR046112">
    <property type="entry name" value="DUF6049"/>
</dbReference>
<name>A0ABT8G440_9MICO</name>
<sequence>MIRAARSLVALLLAGALASAPAAAFGDEPMVPGAEVEVSTLTGEIAAVSSTVLEADDSLRVTARIANGTGTTVMGETVHLRLTEAPLTSHEAVERFLDSPSSSARRTVATRPLGGVTGLAPEGESTLSLVASPEELDLPATRSGVYGVTVTVVGSDGAVTVDSMVLTWAPVAIPELQVAAVAIASSSQSRAEAVVANADLDTVSLLMDPTVSEGLSVGGHEVYRTLAGDADVTSLARGDGLSLLEFAEDAANDNAPHYPAAATLVPNVAVADQATLDAAERIGATAVLLETRFDPEGVTGGGDAAVVDVPTAEGSVPVIRPDVDLSTVLASYRPGTVAAQARIVAEAAIAAEASASGLVVVAPGQSWMLSEEGTSDVLRALLEAPWVAPVPLTTALAGEHPVGVPASSSTGVEDDLDAESVTQLSEALDGVALVASAATDEGAALEQYGLGLVRAASMESRARSATRDSLVERSLVVAHEAIDGISVATSADLNLIAEEGALPITVRNSIDQDVTVVVSAQSSSPNLRVTGRPEVVVPAGSELAVQIPVTAVSSANVNVVVVIRAASGEALSEAQVLTVRVRADWGSAATLVFSVLLALLLVAGVIRTVRRGRRDTRVGPGELSEAELDDATGADEEGGRDDAAADDAGAGPDDADTGSSTDGHDGASTLDEPADPSVEPGSPVERNGSDPARRENT</sequence>
<evidence type="ECO:0000256" key="2">
    <source>
        <dbReference type="SAM" id="Phobius"/>
    </source>
</evidence>
<keyword evidence="3" id="KW-0732">Signal</keyword>
<accession>A0ABT8G440</accession>
<comment type="caution">
    <text evidence="4">The sequence shown here is derived from an EMBL/GenBank/DDBJ whole genome shotgun (WGS) entry which is preliminary data.</text>
</comment>
<keyword evidence="2" id="KW-1133">Transmembrane helix</keyword>
<dbReference type="RefSeq" id="WP_301129808.1">
    <property type="nucleotide sequence ID" value="NZ_JAUHPV010000008.1"/>
</dbReference>
<feature type="transmembrane region" description="Helical" evidence="2">
    <location>
        <begin position="585"/>
        <end position="606"/>
    </location>
</feature>
<evidence type="ECO:0000313" key="5">
    <source>
        <dbReference type="Proteomes" id="UP001172738"/>
    </source>
</evidence>
<feature type="compositionally biased region" description="Basic and acidic residues" evidence="1">
    <location>
        <begin position="687"/>
        <end position="697"/>
    </location>
</feature>
<dbReference type="Pfam" id="PF19516">
    <property type="entry name" value="DUF6049"/>
    <property type="match status" value="1"/>
</dbReference>
<organism evidence="4 5">
    <name type="scientific">Demequina zhanjiangensis</name>
    <dbReference type="NCBI Taxonomy" id="3051659"/>
    <lineage>
        <taxon>Bacteria</taxon>
        <taxon>Bacillati</taxon>
        <taxon>Actinomycetota</taxon>
        <taxon>Actinomycetes</taxon>
        <taxon>Micrococcales</taxon>
        <taxon>Demequinaceae</taxon>
        <taxon>Demequina</taxon>
    </lineage>
</organism>
<protein>
    <submittedName>
        <fullName evidence="4">DUF6049 family protein</fullName>
    </submittedName>
</protein>
<evidence type="ECO:0000313" key="4">
    <source>
        <dbReference type="EMBL" id="MDN4473868.1"/>
    </source>
</evidence>
<keyword evidence="2" id="KW-0812">Transmembrane</keyword>
<reference evidence="4" key="1">
    <citation type="submission" date="2023-06" db="EMBL/GenBank/DDBJ databases">
        <title>SYSU T00b26.</title>
        <authorList>
            <person name="Gao L."/>
            <person name="Fang B.-Z."/>
            <person name="Li W.-J."/>
        </authorList>
    </citation>
    <scope>NUCLEOTIDE SEQUENCE</scope>
    <source>
        <strain evidence="4">SYSU T00b26</strain>
    </source>
</reference>
<gene>
    <name evidence="4" type="ORF">QQX04_12755</name>
</gene>
<keyword evidence="2" id="KW-0472">Membrane</keyword>
<feature type="chain" id="PRO_5046272946" evidence="3">
    <location>
        <begin position="25"/>
        <end position="697"/>
    </location>
</feature>